<name>A0A7L7KNC8_9MOLU</name>
<dbReference type="EMBL" id="CP048914">
    <property type="protein sequence ID" value="QMS84210.1"/>
    <property type="molecule type" value="Genomic_DNA"/>
</dbReference>
<dbReference type="Proteomes" id="UP000514720">
    <property type="component" value="Chromosome"/>
</dbReference>
<accession>A0A7L7KNC8</accession>
<dbReference type="KEGG" id="xcl:G4Z02_00120"/>
<gene>
    <name evidence="1" type="ORF">G4Z02_00120</name>
</gene>
<organism evidence="1 2">
    <name type="scientific">Candidatus Xianfuyuplasma coldseepsis</name>
    <dbReference type="NCBI Taxonomy" id="2782163"/>
    <lineage>
        <taxon>Bacteria</taxon>
        <taxon>Bacillati</taxon>
        <taxon>Mycoplasmatota</taxon>
        <taxon>Mollicutes</taxon>
        <taxon>Candidatus Izemoplasmatales</taxon>
        <taxon>Candidatus Izemoplasmataceae</taxon>
        <taxon>Candidatus Xianfuyuplasma</taxon>
    </lineage>
</organism>
<dbReference type="RefSeq" id="WP_258877822.1">
    <property type="nucleotide sequence ID" value="NZ_CP048914.1"/>
</dbReference>
<reference evidence="1 2" key="1">
    <citation type="submission" date="2020-02" db="EMBL/GenBank/DDBJ databases">
        <authorList>
            <person name="Zheng R.K."/>
            <person name="Sun C.M."/>
        </authorList>
    </citation>
    <scope>NUCLEOTIDE SEQUENCE [LARGE SCALE GENOMIC DNA]</scope>
    <source>
        <strain evidence="2">zrk13</strain>
    </source>
</reference>
<keyword evidence="2" id="KW-1185">Reference proteome</keyword>
<evidence type="ECO:0000313" key="2">
    <source>
        <dbReference type="Proteomes" id="UP000514720"/>
    </source>
</evidence>
<protein>
    <submittedName>
        <fullName evidence="1">Uncharacterized protein</fullName>
    </submittedName>
</protein>
<sequence>MDNKRKHEDRHHRYFDEDEFRKRFEKEFRFHRDRHDRDRDRKQKHVHIMKRPHRPFGKTITKLLTSREELVQYVNELGEKGHHIDVYKIETDLYKVVVKMRDFDPIDIDEDVEIEIEEEIEE</sequence>
<dbReference type="AlphaFoldDB" id="A0A7L7KNC8"/>
<proteinExistence type="predicted"/>
<evidence type="ECO:0000313" key="1">
    <source>
        <dbReference type="EMBL" id="QMS84210.1"/>
    </source>
</evidence>